<gene>
    <name evidence="2" type="ordered locus">Halhy_2211</name>
</gene>
<reference evidence="2 3" key="1">
    <citation type="journal article" date="2011" name="Stand. Genomic Sci.">
        <title>Complete genome sequence of Haliscomenobacter hydrossis type strain (O).</title>
        <authorList>
            <consortium name="US DOE Joint Genome Institute (JGI-PGF)"/>
            <person name="Daligault H."/>
            <person name="Lapidus A."/>
            <person name="Zeytun A."/>
            <person name="Nolan M."/>
            <person name="Lucas S."/>
            <person name="Del Rio T.G."/>
            <person name="Tice H."/>
            <person name="Cheng J.F."/>
            <person name="Tapia R."/>
            <person name="Han C."/>
            <person name="Goodwin L."/>
            <person name="Pitluck S."/>
            <person name="Liolios K."/>
            <person name="Pagani I."/>
            <person name="Ivanova N."/>
            <person name="Huntemann M."/>
            <person name="Mavromatis K."/>
            <person name="Mikhailova N."/>
            <person name="Pati A."/>
            <person name="Chen A."/>
            <person name="Palaniappan K."/>
            <person name="Land M."/>
            <person name="Hauser L."/>
            <person name="Brambilla E.M."/>
            <person name="Rohde M."/>
            <person name="Verbarg S."/>
            <person name="Goker M."/>
            <person name="Bristow J."/>
            <person name="Eisen J.A."/>
            <person name="Markowitz V."/>
            <person name="Hugenholtz P."/>
            <person name="Kyrpides N.C."/>
            <person name="Klenk H.P."/>
            <person name="Woyke T."/>
        </authorList>
    </citation>
    <scope>NUCLEOTIDE SEQUENCE [LARGE SCALE GENOMIC DNA]</scope>
    <source>
        <strain evidence="3">ATCC 27775 / DSM 1100 / LMG 10767 / O</strain>
    </source>
</reference>
<dbReference type="KEGG" id="hhy:Halhy_2211"/>
<name>F4KT23_HALH1</name>
<dbReference type="RefSeq" id="WP_013764645.1">
    <property type="nucleotide sequence ID" value="NC_015510.1"/>
</dbReference>
<dbReference type="HOGENOM" id="CLU_1684116_0_0_10"/>
<dbReference type="AlphaFoldDB" id="F4KT23"/>
<sequence length="156" mass="17802">MRLIPTTILLVCALASSSMLLSQAQLPAVFLLGQDEAAYEKLNVEHPRNLLVVSGNDTGKALNHWLDFILTVQEHAENVKFDINGLKVFLHVFWNEDGSIKHIGYFVKPDSRNFKPDELRAFFGTFIRAYKPKFSSDKKFSHYTTASFPTLIERKQ</sequence>
<organism evidence="2 3">
    <name type="scientific">Haliscomenobacter hydrossis (strain ATCC 27775 / DSM 1100 / LMG 10767 / O)</name>
    <dbReference type="NCBI Taxonomy" id="760192"/>
    <lineage>
        <taxon>Bacteria</taxon>
        <taxon>Pseudomonadati</taxon>
        <taxon>Bacteroidota</taxon>
        <taxon>Saprospiria</taxon>
        <taxon>Saprospirales</taxon>
        <taxon>Haliscomenobacteraceae</taxon>
        <taxon>Haliscomenobacter</taxon>
    </lineage>
</organism>
<keyword evidence="3" id="KW-1185">Reference proteome</keyword>
<evidence type="ECO:0000313" key="2">
    <source>
        <dbReference type="EMBL" id="AEE50093.1"/>
    </source>
</evidence>
<feature type="signal peptide" evidence="1">
    <location>
        <begin position="1"/>
        <end position="24"/>
    </location>
</feature>
<feature type="chain" id="PRO_5003310286" evidence="1">
    <location>
        <begin position="25"/>
        <end position="156"/>
    </location>
</feature>
<keyword evidence="1" id="KW-0732">Signal</keyword>
<dbReference type="OrthoDB" id="1493999at2"/>
<evidence type="ECO:0000313" key="3">
    <source>
        <dbReference type="Proteomes" id="UP000008461"/>
    </source>
</evidence>
<proteinExistence type="predicted"/>
<protein>
    <submittedName>
        <fullName evidence="2">Uncharacterized protein</fullName>
    </submittedName>
</protein>
<evidence type="ECO:0000256" key="1">
    <source>
        <dbReference type="SAM" id="SignalP"/>
    </source>
</evidence>
<reference key="2">
    <citation type="submission" date="2011-04" db="EMBL/GenBank/DDBJ databases">
        <title>Complete sequence of chromosome of Haliscomenobacter hydrossis DSM 1100.</title>
        <authorList>
            <consortium name="US DOE Joint Genome Institute (JGI-PGF)"/>
            <person name="Lucas S."/>
            <person name="Han J."/>
            <person name="Lapidus A."/>
            <person name="Bruce D."/>
            <person name="Goodwin L."/>
            <person name="Pitluck S."/>
            <person name="Peters L."/>
            <person name="Kyrpides N."/>
            <person name="Mavromatis K."/>
            <person name="Ivanova N."/>
            <person name="Ovchinnikova G."/>
            <person name="Pagani I."/>
            <person name="Daligault H."/>
            <person name="Detter J.C."/>
            <person name="Han C."/>
            <person name="Land M."/>
            <person name="Hauser L."/>
            <person name="Markowitz V."/>
            <person name="Cheng J.-F."/>
            <person name="Hugenholtz P."/>
            <person name="Woyke T."/>
            <person name="Wu D."/>
            <person name="Verbarg S."/>
            <person name="Frueling A."/>
            <person name="Brambilla E."/>
            <person name="Klenk H.-P."/>
            <person name="Eisen J.A."/>
        </authorList>
    </citation>
    <scope>NUCLEOTIDE SEQUENCE</scope>
    <source>
        <strain>DSM 1100</strain>
    </source>
</reference>
<dbReference type="Proteomes" id="UP000008461">
    <property type="component" value="Chromosome"/>
</dbReference>
<dbReference type="EMBL" id="CP002691">
    <property type="protein sequence ID" value="AEE50093.1"/>
    <property type="molecule type" value="Genomic_DNA"/>
</dbReference>
<accession>F4KT23</accession>